<feature type="chain" id="PRO_5038678334" evidence="1">
    <location>
        <begin position="24"/>
        <end position="706"/>
    </location>
</feature>
<feature type="signal peptide" evidence="1">
    <location>
        <begin position="1"/>
        <end position="23"/>
    </location>
</feature>
<evidence type="ECO:0000256" key="1">
    <source>
        <dbReference type="SAM" id="SignalP"/>
    </source>
</evidence>
<evidence type="ECO:0000313" key="3">
    <source>
        <dbReference type="Proteomes" id="UP000448943"/>
    </source>
</evidence>
<proteinExistence type="predicted"/>
<dbReference type="Proteomes" id="UP000448943">
    <property type="component" value="Unassembled WGS sequence"/>
</dbReference>
<reference evidence="2 3" key="1">
    <citation type="submission" date="2019-01" db="EMBL/GenBank/DDBJ databases">
        <title>Chengkuizengella sp. nov., isolated from deep-sea sediment of East Pacific Ocean.</title>
        <authorList>
            <person name="Yang J."/>
            <person name="Lai Q."/>
            <person name="Shao Z."/>
        </authorList>
    </citation>
    <scope>NUCLEOTIDE SEQUENCE [LARGE SCALE GENOMIC DNA]</scope>
    <source>
        <strain evidence="2 3">YPA3-1-1</strain>
    </source>
</reference>
<organism evidence="2 3">
    <name type="scientific">Chengkuizengella marina</name>
    <dbReference type="NCBI Taxonomy" id="2507566"/>
    <lineage>
        <taxon>Bacteria</taxon>
        <taxon>Bacillati</taxon>
        <taxon>Bacillota</taxon>
        <taxon>Bacilli</taxon>
        <taxon>Bacillales</taxon>
        <taxon>Paenibacillaceae</taxon>
        <taxon>Chengkuizengella</taxon>
    </lineage>
</organism>
<accession>A0A6N9Q4Y4</accession>
<dbReference type="AlphaFoldDB" id="A0A6N9Q4Y4"/>
<protein>
    <submittedName>
        <fullName evidence="2">Peptidase M6</fullName>
    </submittedName>
</protein>
<dbReference type="Gene3D" id="2.60.120.260">
    <property type="entry name" value="Galactose-binding domain-like"/>
    <property type="match status" value="1"/>
</dbReference>
<gene>
    <name evidence="2" type="ORF">ERL59_13005</name>
</gene>
<dbReference type="EMBL" id="SIJB01000028">
    <property type="protein sequence ID" value="NBI29877.1"/>
    <property type="molecule type" value="Genomic_DNA"/>
</dbReference>
<dbReference type="Pfam" id="PF20773">
    <property type="entry name" value="InhA-like_MAM"/>
    <property type="match status" value="1"/>
</dbReference>
<comment type="caution">
    <text evidence="2">The sequence shown here is derived from an EMBL/GenBank/DDBJ whole genome shotgun (WGS) entry which is preliminary data.</text>
</comment>
<dbReference type="OrthoDB" id="275270at2"/>
<keyword evidence="1" id="KW-0732">Signal</keyword>
<name>A0A6N9Q4Y4_9BACL</name>
<keyword evidence="3" id="KW-1185">Reference proteome</keyword>
<evidence type="ECO:0000313" key="2">
    <source>
        <dbReference type="EMBL" id="NBI29877.1"/>
    </source>
</evidence>
<sequence>MMNKKVISTISKAVLSISLIVPAFSGGQVSAESIDENTSAQTIEVNPSINGDVIDIGSQLRLQSEDQDFLQEAEEKIREQLDIFPEEEEDSNSEEASDGNFTFDGGTKYFLNRDLSLKEFTLRSVGDNVEVWVADDLSFPEGDSRPAHVVTQEQADLMRDEFEQTIYPKVVDFFGEPDLLTGSNAELPALVDFPEDYYLSEEGKNIILVDNIIDEQFEDPSYPFFVAGFFWTAYEQYIDRNIISIDSADWETRLESTFFGTVAHEYQHLIHSDKDRDETNWINEGMSDFAEYIVGYGHPMGHVNYFLDHPENSLVEWDEYYDSGVPETLADYGQAYLLQLYLSEQFGKDFVQALLNDEANGIESLNNQLDAFNTKIEFGELFRNFSTALAIDSPRPGRGKYEFESIDLKINFDSAAEFQKEGVPAWGADYKVIDIQERIRTINFDGVDFLPPNWLPVADPLGSDNVVLWANEGDEVDDSVVIKADLSGVDEATLTFDNYIDIEEQWDFGVVQVSVDEGETWTSLENENTRYDVVDEGYPTIKENLPGFTGHYDDWQKETFDLSAYTGQEVWIAFRYLTDWGYNDSGWFVDNISIPEIGYTQGGSSLDELYSLNELKEIYVEYAVTFINERKYGKNDSKSKYRVINVEPFNVTDEDALEIRRLFKNGTNYMVIWYAPQNGEKGAVDFTYEIITKDKGKGKKKGKGKD</sequence>